<dbReference type="Proteomes" id="UP000307657">
    <property type="component" value="Unassembled WGS sequence"/>
</dbReference>
<dbReference type="OrthoDB" id="961510at2"/>
<dbReference type="RefSeq" id="WP_136843040.1">
    <property type="nucleotide sequence ID" value="NZ_SUPL01000004.1"/>
</dbReference>
<accession>A0A4U0EVL5</accession>
<protein>
    <submittedName>
        <fullName evidence="1">Uncharacterized protein</fullName>
    </submittedName>
</protein>
<sequence length="78" mass="9232">MLIKEFNNLEYEEKLFCVVDNGTFVDNYITNEVRINCYSLFNFFVELEYDPIENKIVNVKSFNSGAELDKYVPKSNIF</sequence>
<name>A0A4U0EVL5_9FLAO</name>
<keyword evidence="2" id="KW-1185">Reference proteome</keyword>
<gene>
    <name evidence="1" type="ORF">E5167_08475</name>
</gene>
<reference evidence="1 2" key="1">
    <citation type="submission" date="2019-04" db="EMBL/GenBank/DDBJ databases">
        <title>Lacinutrix sp. nov., isolated from marine water.</title>
        <authorList>
            <person name="Kim W."/>
        </authorList>
    </citation>
    <scope>NUCLEOTIDE SEQUENCE [LARGE SCALE GENOMIC DNA]</scope>
    <source>
        <strain evidence="1 2">CAU 1491</strain>
    </source>
</reference>
<comment type="caution">
    <text evidence="1">The sequence shown here is derived from an EMBL/GenBank/DDBJ whole genome shotgun (WGS) entry which is preliminary data.</text>
</comment>
<dbReference type="EMBL" id="SUPL01000004">
    <property type="protein sequence ID" value="TJY35893.1"/>
    <property type="molecule type" value="Genomic_DNA"/>
</dbReference>
<organism evidence="1 2">
    <name type="scientific">Pontimicrobium aquaticum</name>
    <dbReference type="NCBI Taxonomy" id="2565367"/>
    <lineage>
        <taxon>Bacteria</taxon>
        <taxon>Pseudomonadati</taxon>
        <taxon>Bacteroidota</taxon>
        <taxon>Flavobacteriia</taxon>
        <taxon>Flavobacteriales</taxon>
        <taxon>Flavobacteriaceae</taxon>
        <taxon>Pontimicrobium</taxon>
    </lineage>
</organism>
<evidence type="ECO:0000313" key="1">
    <source>
        <dbReference type="EMBL" id="TJY35893.1"/>
    </source>
</evidence>
<proteinExistence type="predicted"/>
<evidence type="ECO:0000313" key="2">
    <source>
        <dbReference type="Proteomes" id="UP000307657"/>
    </source>
</evidence>
<dbReference type="AlphaFoldDB" id="A0A4U0EVL5"/>